<sequence length="98" mass="10460">MHTLMVLYGQPTDPEAFRRYYTDTHLPIAQALPGAKNLRYTLNLQGPEGAAPFIAKFEADFDSAEAMGAALASPEGEAAKADTANFATGGLEILHYAS</sequence>
<dbReference type="PANTHER" id="PTHR40260:SF2">
    <property type="entry name" value="BLR8190 PROTEIN"/>
    <property type="match status" value="1"/>
</dbReference>
<dbReference type="InterPro" id="IPR011008">
    <property type="entry name" value="Dimeric_a/b-barrel"/>
</dbReference>
<evidence type="ECO:0000313" key="2">
    <source>
        <dbReference type="EMBL" id="SEF61542.1"/>
    </source>
</evidence>
<dbReference type="RefSeq" id="WP_103908966.1">
    <property type="nucleotide sequence ID" value="NZ_FNUZ01000001.1"/>
</dbReference>
<dbReference type="NCBIfam" id="TIGR02118">
    <property type="entry name" value="EthD family reductase"/>
    <property type="match status" value="1"/>
</dbReference>
<dbReference type="Pfam" id="PF07110">
    <property type="entry name" value="EthD"/>
    <property type="match status" value="1"/>
</dbReference>
<feature type="domain" description="EthD" evidence="1">
    <location>
        <begin position="10"/>
        <end position="88"/>
    </location>
</feature>
<dbReference type="AlphaFoldDB" id="A0A1H5TFB3"/>
<keyword evidence="3" id="KW-1185">Reference proteome</keyword>
<dbReference type="GO" id="GO:0016491">
    <property type="term" value="F:oxidoreductase activity"/>
    <property type="evidence" value="ECO:0007669"/>
    <property type="project" value="InterPro"/>
</dbReference>
<dbReference type="InterPro" id="IPR009799">
    <property type="entry name" value="EthD_dom"/>
</dbReference>
<evidence type="ECO:0000259" key="1">
    <source>
        <dbReference type="Pfam" id="PF07110"/>
    </source>
</evidence>
<name>A0A1H5TFB3_9RHOB</name>
<accession>A0A1H5TFB3</accession>
<dbReference type="PANTHER" id="PTHR40260">
    <property type="entry name" value="BLR8190 PROTEIN"/>
    <property type="match status" value="1"/>
</dbReference>
<dbReference type="OrthoDB" id="5294870at2"/>
<dbReference type="EMBL" id="FNUZ01000001">
    <property type="protein sequence ID" value="SEF61542.1"/>
    <property type="molecule type" value="Genomic_DNA"/>
</dbReference>
<organism evidence="2 3">
    <name type="scientific">Thalassococcus halodurans</name>
    <dbReference type="NCBI Taxonomy" id="373675"/>
    <lineage>
        <taxon>Bacteria</taxon>
        <taxon>Pseudomonadati</taxon>
        <taxon>Pseudomonadota</taxon>
        <taxon>Alphaproteobacteria</taxon>
        <taxon>Rhodobacterales</taxon>
        <taxon>Roseobacteraceae</taxon>
        <taxon>Thalassococcus</taxon>
    </lineage>
</organism>
<protein>
    <recommendedName>
        <fullName evidence="1">EthD domain-containing protein</fullName>
    </recommendedName>
</protein>
<evidence type="ECO:0000313" key="3">
    <source>
        <dbReference type="Proteomes" id="UP000236752"/>
    </source>
</evidence>
<gene>
    <name evidence="2" type="ORF">SAMN04488045_0599</name>
</gene>
<proteinExistence type="predicted"/>
<reference evidence="2 3" key="1">
    <citation type="submission" date="2016-10" db="EMBL/GenBank/DDBJ databases">
        <authorList>
            <person name="de Groot N.N."/>
        </authorList>
    </citation>
    <scope>NUCLEOTIDE SEQUENCE [LARGE SCALE GENOMIC DNA]</scope>
    <source>
        <strain evidence="2 3">DSM 26915</strain>
    </source>
</reference>
<dbReference type="SUPFAM" id="SSF54909">
    <property type="entry name" value="Dimeric alpha+beta barrel"/>
    <property type="match status" value="1"/>
</dbReference>
<dbReference type="Gene3D" id="3.30.70.100">
    <property type="match status" value="1"/>
</dbReference>
<dbReference type="Proteomes" id="UP000236752">
    <property type="component" value="Unassembled WGS sequence"/>
</dbReference>